<dbReference type="Gene3D" id="3.40.630.30">
    <property type="match status" value="1"/>
</dbReference>
<evidence type="ECO:0000313" key="3">
    <source>
        <dbReference type="Proteomes" id="UP000070107"/>
    </source>
</evidence>
<proteinExistence type="predicted"/>
<dbReference type="CDD" id="cd04301">
    <property type="entry name" value="NAT_SF"/>
    <property type="match status" value="1"/>
</dbReference>
<dbReference type="Proteomes" id="UP000070107">
    <property type="component" value="Unassembled WGS sequence"/>
</dbReference>
<keyword evidence="3" id="KW-1185">Reference proteome</keyword>
<dbReference type="AlphaFoldDB" id="A0A135HPE7"/>
<feature type="domain" description="N-acetyltransferase" evidence="1">
    <location>
        <begin position="21"/>
        <end position="166"/>
    </location>
</feature>
<keyword evidence="2" id="KW-0808">Transferase</keyword>
<dbReference type="STRING" id="1494590.ATN84_21640"/>
<sequence length="166" mass="18243">MGWLSCIAGDRQVPRDTKFSVHALSARDIRLFRGLLAIFGEAFGEKDTYVAAQPEDGYLRELLGGDQFIALAALQDGAVIGGLAAYELKKFERERSEIYIYDLAVAADHRRRGVATSLITRLKAIAAARGAYVIYVQADLTDPPAIALYSKLGTREDVLHFDIPVI</sequence>
<dbReference type="GO" id="GO:0016747">
    <property type="term" value="F:acyltransferase activity, transferring groups other than amino-acyl groups"/>
    <property type="evidence" value="ECO:0007669"/>
    <property type="project" value="InterPro"/>
</dbReference>
<dbReference type="Pfam" id="PF00583">
    <property type="entry name" value="Acetyltransf_1"/>
    <property type="match status" value="1"/>
</dbReference>
<dbReference type="SUPFAM" id="SSF55729">
    <property type="entry name" value="Acyl-CoA N-acyltransferases (Nat)"/>
    <property type="match status" value="1"/>
</dbReference>
<dbReference type="PANTHER" id="PTHR43072">
    <property type="entry name" value="N-ACETYLTRANSFERASE"/>
    <property type="match status" value="1"/>
</dbReference>
<dbReference type="EMBL" id="LNTU01000040">
    <property type="protein sequence ID" value="KXF74973.1"/>
    <property type="molecule type" value="Genomic_DNA"/>
</dbReference>
<dbReference type="PROSITE" id="PS51186">
    <property type="entry name" value="GNAT"/>
    <property type="match status" value="1"/>
</dbReference>
<organism evidence="2 3">
    <name type="scientific">Paramesorhizobium deserti</name>
    <dbReference type="NCBI Taxonomy" id="1494590"/>
    <lineage>
        <taxon>Bacteria</taxon>
        <taxon>Pseudomonadati</taxon>
        <taxon>Pseudomonadota</taxon>
        <taxon>Alphaproteobacteria</taxon>
        <taxon>Hyphomicrobiales</taxon>
        <taxon>Phyllobacteriaceae</taxon>
        <taxon>Paramesorhizobium</taxon>
    </lineage>
</organism>
<comment type="caution">
    <text evidence="2">The sequence shown here is derived from an EMBL/GenBank/DDBJ whole genome shotgun (WGS) entry which is preliminary data.</text>
</comment>
<gene>
    <name evidence="2" type="ORF">ATN84_21640</name>
</gene>
<protein>
    <submittedName>
        <fullName evidence="2">Gentamicin 3'-acetyltransferase</fullName>
    </submittedName>
</protein>
<dbReference type="NCBIfam" id="NF033083">
    <property type="entry name" value="AAC_3_I"/>
    <property type="match status" value="1"/>
</dbReference>
<accession>A0A135HPE7</accession>
<dbReference type="OrthoDB" id="9796129at2"/>
<evidence type="ECO:0000313" key="2">
    <source>
        <dbReference type="EMBL" id="KXF74973.1"/>
    </source>
</evidence>
<name>A0A135HPE7_9HYPH</name>
<dbReference type="InterPro" id="IPR000182">
    <property type="entry name" value="GNAT_dom"/>
</dbReference>
<reference evidence="2 3" key="1">
    <citation type="submission" date="2015-11" db="EMBL/GenBank/DDBJ databases">
        <title>Draft genome sequence of Paramesorhizobium deserti A-3-E, a strain highly resistant to diverse beta-lactam antibiotics.</title>
        <authorList>
            <person name="Lv R."/>
            <person name="Yang X."/>
            <person name="Fang N."/>
            <person name="Guo J."/>
            <person name="Luo X."/>
            <person name="Peng F."/>
            <person name="Yang R."/>
            <person name="Cui Y."/>
            <person name="Fang C."/>
            <person name="Song Y."/>
        </authorList>
    </citation>
    <scope>NUCLEOTIDE SEQUENCE [LARGE SCALE GENOMIC DNA]</scope>
    <source>
        <strain evidence="2 3">A-3-E</strain>
    </source>
</reference>
<evidence type="ECO:0000259" key="1">
    <source>
        <dbReference type="PROSITE" id="PS51186"/>
    </source>
</evidence>
<dbReference type="InterPro" id="IPR016181">
    <property type="entry name" value="Acyl_CoA_acyltransferase"/>
</dbReference>